<dbReference type="HAMAP" id="MF_00073">
    <property type="entry name" value="NusB"/>
    <property type="match status" value="1"/>
</dbReference>
<comment type="similarity">
    <text evidence="1 6">Belongs to the NusB family.</text>
</comment>
<dbReference type="RefSeq" id="WP_341598973.1">
    <property type="nucleotide sequence ID" value="NZ_JBAKAZ010000092.1"/>
</dbReference>
<dbReference type="PANTHER" id="PTHR11078">
    <property type="entry name" value="N UTILIZATION SUBSTANCE PROTEIN B-RELATED"/>
    <property type="match status" value="1"/>
</dbReference>
<dbReference type="InterPro" id="IPR035926">
    <property type="entry name" value="NusB-like_sf"/>
</dbReference>
<dbReference type="PANTHER" id="PTHR11078:SF3">
    <property type="entry name" value="ANTITERMINATION NUSB DOMAIN-CONTAINING PROTEIN"/>
    <property type="match status" value="1"/>
</dbReference>
<comment type="function">
    <text evidence="6">Involved in transcription antitermination. Required for transcription of ribosomal RNA (rRNA) genes. Binds specifically to the boxA antiterminator sequence of the ribosomal RNA (rrn) operons.</text>
</comment>
<evidence type="ECO:0000256" key="6">
    <source>
        <dbReference type="HAMAP-Rule" id="MF_00073"/>
    </source>
</evidence>
<dbReference type="Gene3D" id="1.10.940.10">
    <property type="entry name" value="NusB-like"/>
    <property type="match status" value="1"/>
</dbReference>
<evidence type="ECO:0000256" key="1">
    <source>
        <dbReference type="ARBA" id="ARBA00005952"/>
    </source>
</evidence>
<accession>A0ABU9GU14</accession>
<organism evidence="8 9">
    <name type="scientific">Psychromonas aquatilis</name>
    <dbReference type="NCBI Taxonomy" id="2005072"/>
    <lineage>
        <taxon>Bacteria</taxon>
        <taxon>Pseudomonadati</taxon>
        <taxon>Pseudomonadota</taxon>
        <taxon>Gammaproteobacteria</taxon>
        <taxon>Alteromonadales</taxon>
        <taxon>Psychromonadaceae</taxon>
        <taxon>Psychromonas</taxon>
    </lineage>
</organism>
<dbReference type="InterPro" id="IPR006027">
    <property type="entry name" value="NusB_RsmB_TIM44"/>
</dbReference>
<evidence type="ECO:0000256" key="3">
    <source>
        <dbReference type="ARBA" id="ARBA00022884"/>
    </source>
</evidence>
<dbReference type="SUPFAM" id="SSF48013">
    <property type="entry name" value="NusB-like"/>
    <property type="match status" value="1"/>
</dbReference>
<evidence type="ECO:0000256" key="2">
    <source>
        <dbReference type="ARBA" id="ARBA00022814"/>
    </source>
</evidence>
<feature type="domain" description="NusB/RsmB/TIM44" evidence="7">
    <location>
        <begin position="7"/>
        <end position="132"/>
    </location>
</feature>
<keyword evidence="4 6" id="KW-0805">Transcription regulation</keyword>
<evidence type="ECO:0000259" key="7">
    <source>
        <dbReference type="Pfam" id="PF01029"/>
    </source>
</evidence>
<name>A0ABU9GU14_9GAMM</name>
<comment type="caution">
    <text evidence="8">The sequence shown here is derived from an EMBL/GenBank/DDBJ whole genome shotgun (WGS) entry which is preliminary data.</text>
</comment>
<gene>
    <name evidence="6 8" type="primary">nusB</name>
    <name evidence="8" type="ORF">V6256_14480</name>
</gene>
<keyword evidence="3 6" id="KW-0694">RNA-binding</keyword>
<dbReference type="Pfam" id="PF01029">
    <property type="entry name" value="NusB"/>
    <property type="match status" value="1"/>
</dbReference>
<keyword evidence="9" id="KW-1185">Reference proteome</keyword>
<dbReference type="Proteomes" id="UP001369082">
    <property type="component" value="Unassembled WGS sequence"/>
</dbReference>
<dbReference type="InterPro" id="IPR011605">
    <property type="entry name" value="NusB_fam"/>
</dbReference>
<keyword evidence="5 6" id="KW-0804">Transcription</keyword>
<evidence type="ECO:0000313" key="9">
    <source>
        <dbReference type="Proteomes" id="UP001369082"/>
    </source>
</evidence>
<proteinExistence type="inferred from homology"/>
<sequence length="142" mass="16344">MKPAERRRARQFAVQAIYQWQLTQAGTTQIMEEFAVDQDMSKTDVPYFKELLIGVVKNVDSIDDKLSPYLSRKISDVDKVDLAVLRLAMFELTYRTDVPHKVVLNEAIELAKDFATDESYKFVNGVLDKALRSLKLREDISK</sequence>
<reference evidence="8 9" key="1">
    <citation type="submission" date="2024-02" db="EMBL/GenBank/DDBJ databases">
        <title>Bacteria isolated from the canopy kelp, Nereocystis luetkeana.</title>
        <authorList>
            <person name="Pfister C.A."/>
            <person name="Younker I.T."/>
            <person name="Light S.H."/>
        </authorList>
    </citation>
    <scope>NUCLEOTIDE SEQUENCE [LARGE SCALE GENOMIC DNA]</scope>
    <source>
        <strain evidence="8 9">TI.1.05</strain>
    </source>
</reference>
<keyword evidence="2 6" id="KW-0889">Transcription antitermination</keyword>
<evidence type="ECO:0000256" key="5">
    <source>
        <dbReference type="ARBA" id="ARBA00023163"/>
    </source>
</evidence>
<dbReference type="CDD" id="cd00619">
    <property type="entry name" value="Terminator_NusB"/>
    <property type="match status" value="1"/>
</dbReference>
<dbReference type="EMBL" id="JBAKAZ010000092">
    <property type="protein sequence ID" value="MEL0630812.1"/>
    <property type="molecule type" value="Genomic_DNA"/>
</dbReference>
<protein>
    <recommendedName>
        <fullName evidence="6">Transcription antitermination protein NusB</fullName>
    </recommendedName>
    <alternativeName>
        <fullName evidence="6">Antitermination factor NusB</fullName>
    </alternativeName>
</protein>
<evidence type="ECO:0000313" key="8">
    <source>
        <dbReference type="EMBL" id="MEL0630812.1"/>
    </source>
</evidence>
<evidence type="ECO:0000256" key="4">
    <source>
        <dbReference type="ARBA" id="ARBA00023015"/>
    </source>
</evidence>
<dbReference type="NCBIfam" id="TIGR01951">
    <property type="entry name" value="nusB"/>
    <property type="match status" value="1"/>
</dbReference>